<keyword evidence="1" id="KW-1133">Transmembrane helix</keyword>
<feature type="transmembrane region" description="Helical" evidence="1">
    <location>
        <begin position="336"/>
        <end position="354"/>
    </location>
</feature>
<accession>A0A848HCD7</accession>
<dbReference type="RefSeq" id="WP_169422041.1">
    <property type="nucleotide sequence ID" value="NZ_JABBFX010000003.1"/>
</dbReference>
<evidence type="ECO:0000313" key="4">
    <source>
        <dbReference type="Proteomes" id="UP000541185"/>
    </source>
</evidence>
<feature type="transmembrane region" description="Helical" evidence="1">
    <location>
        <begin position="201"/>
        <end position="221"/>
    </location>
</feature>
<keyword evidence="1" id="KW-0472">Membrane</keyword>
<reference evidence="3 4" key="1">
    <citation type="submission" date="2020-04" db="EMBL/GenBank/DDBJ databases">
        <title>Ramlibacter sp. G-1-2-2 isolated from soil.</title>
        <authorList>
            <person name="Dahal R.H."/>
        </authorList>
    </citation>
    <scope>NUCLEOTIDE SEQUENCE [LARGE SCALE GENOMIC DNA]</scope>
    <source>
        <strain evidence="3 4">G-1-2-2</strain>
    </source>
</reference>
<keyword evidence="2" id="KW-0732">Signal</keyword>
<feature type="chain" id="PRO_5032848541" description="Glycosyltransferase RgtA/B/C/D-like domain-containing protein" evidence="2">
    <location>
        <begin position="31"/>
        <end position="547"/>
    </location>
</feature>
<dbReference type="Proteomes" id="UP000541185">
    <property type="component" value="Unassembled WGS sequence"/>
</dbReference>
<evidence type="ECO:0000256" key="1">
    <source>
        <dbReference type="SAM" id="Phobius"/>
    </source>
</evidence>
<proteinExistence type="predicted"/>
<dbReference type="PROSITE" id="PS51257">
    <property type="entry name" value="PROKAR_LIPOPROTEIN"/>
    <property type="match status" value="1"/>
</dbReference>
<feature type="signal peptide" evidence="2">
    <location>
        <begin position="1"/>
        <end position="30"/>
    </location>
</feature>
<evidence type="ECO:0000256" key="2">
    <source>
        <dbReference type="SAM" id="SignalP"/>
    </source>
</evidence>
<dbReference type="AlphaFoldDB" id="A0A848HCD7"/>
<protein>
    <recommendedName>
        <fullName evidence="5">Glycosyltransferase RgtA/B/C/D-like domain-containing protein</fullName>
    </recommendedName>
</protein>
<name>A0A848HCD7_9BURK</name>
<dbReference type="EMBL" id="JABBFX010000003">
    <property type="protein sequence ID" value="NML47782.1"/>
    <property type="molecule type" value="Genomic_DNA"/>
</dbReference>
<sequence length="547" mass="59477">MMRRIFARRWPAPLLGLACLLAAAAFTVLACALVEPRWESNDDVGMAMVAHGYGIAATASPEIVFSNVLWGHLAQAIGSVDGVLGYTIAGYAALVLAGAVLMWAAFRCGLGVIGAAGVFALLLLRALWFPQFTVTSGLLMVASACCLALYPQRRASLLPWLAALLAFASFLVRRDEFLVVAAVLAPVLPWALLARERQARLAAAALASAIALAAWMNYTAYSQEAWRPFNELNPPRAAFTDFGQAQRLVARPDLLARHGFSVNDVEMVGSWFFADPALVDPTRLRAVLADLGEARDTETDLGNAWLGVASLADPRLVWALACAALATLLLPSRRVLLAWGFCIAGLALVGFLGRPSQLRIYDPLVAALLFAPLLRAAWRPEPPPTWRWSSSMVAGLLALAAVFHTWPLVDLAQDEAPQTAVWRREIQKFPADTVVVWGSNFPFEWIYAPLVRHQERLPARIYALGAFTLAPFSVACAEARTGRDMMTRLRGPDGVLMLASDWALDRMSVHCREHFGGKLGAEMVHLYPWGALRIVRCPPPAPRGDAL</sequence>
<feature type="transmembrane region" description="Helical" evidence="1">
    <location>
        <begin position="134"/>
        <end position="150"/>
    </location>
</feature>
<keyword evidence="4" id="KW-1185">Reference proteome</keyword>
<feature type="transmembrane region" description="Helical" evidence="1">
    <location>
        <begin position="157"/>
        <end position="172"/>
    </location>
</feature>
<feature type="transmembrane region" description="Helical" evidence="1">
    <location>
        <begin position="83"/>
        <end position="103"/>
    </location>
</feature>
<evidence type="ECO:0000313" key="3">
    <source>
        <dbReference type="EMBL" id="NML47782.1"/>
    </source>
</evidence>
<organism evidence="3 4">
    <name type="scientific">Ramlibacter agri</name>
    <dbReference type="NCBI Taxonomy" id="2728837"/>
    <lineage>
        <taxon>Bacteria</taxon>
        <taxon>Pseudomonadati</taxon>
        <taxon>Pseudomonadota</taxon>
        <taxon>Betaproteobacteria</taxon>
        <taxon>Burkholderiales</taxon>
        <taxon>Comamonadaceae</taxon>
        <taxon>Ramlibacter</taxon>
    </lineage>
</organism>
<feature type="transmembrane region" description="Helical" evidence="1">
    <location>
        <begin position="178"/>
        <end position="194"/>
    </location>
</feature>
<comment type="caution">
    <text evidence="3">The sequence shown here is derived from an EMBL/GenBank/DDBJ whole genome shotgun (WGS) entry which is preliminary data.</text>
</comment>
<evidence type="ECO:0008006" key="5">
    <source>
        <dbReference type="Google" id="ProtNLM"/>
    </source>
</evidence>
<gene>
    <name evidence="3" type="ORF">HHL11_28800</name>
</gene>
<keyword evidence="1" id="KW-0812">Transmembrane</keyword>